<dbReference type="GO" id="GO:0008654">
    <property type="term" value="P:phospholipid biosynthetic process"/>
    <property type="evidence" value="ECO:0007669"/>
    <property type="project" value="UniProtKB-KW"/>
</dbReference>
<evidence type="ECO:0000259" key="11">
    <source>
        <dbReference type="PROSITE" id="PS50146"/>
    </source>
</evidence>
<dbReference type="PANTHER" id="PTHR12358:SF107">
    <property type="entry name" value="LIPID KINASE BMRU-RELATED"/>
    <property type="match status" value="1"/>
</dbReference>
<comment type="cofactor">
    <cofactor evidence="1">
        <name>Mg(2+)</name>
        <dbReference type="ChEBI" id="CHEBI:18420"/>
    </cofactor>
</comment>
<dbReference type="Gene3D" id="2.60.200.40">
    <property type="match status" value="1"/>
</dbReference>
<evidence type="ECO:0000256" key="7">
    <source>
        <dbReference type="ARBA" id="ARBA00022840"/>
    </source>
</evidence>
<dbReference type="Proteomes" id="UP000182945">
    <property type="component" value="Chromosome"/>
</dbReference>
<dbReference type="KEGG" id="vhl:BME96_02270"/>
<evidence type="ECO:0000256" key="1">
    <source>
        <dbReference type="ARBA" id="ARBA00001946"/>
    </source>
</evidence>
<dbReference type="GO" id="GO:0004143">
    <property type="term" value="F:ATP-dependent diacylglycerol kinase activity"/>
    <property type="evidence" value="ECO:0007669"/>
    <property type="project" value="TreeGrafter"/>
</dbReference>
<dbReference type="InterPro" id="IPR001206">
    <property type="entry name" value="Diacylglycerol_kinase_cat_dom"/>
</dbReference>
<accession>A0AAC9IZR1</accession>
<comment type="similarity">
    <text evidence="2">Belongs to the diacylglycerol/lipid kinase family.</text>
</comment>
<proteinExistence type="inferred from homology"/>
<evidence type="ECO:0000256" key="9">
    <source>
        <dbReference type="ARBA" id="ARBA00023209"/>
    </source>
</evidence>
<keyword evidence="7" id="KW-0067">ATP-binding</keyword>
<dbReference type="AlphaFoldDB" id="A0AAC9IZR1"/>
<organism evidence="12 13">
    <name type="scientific">Virgibacillus halodenitrificans</name>
    <name type="common">Bacillus halodenitrificans</name>
    <dbReference type="NCBI Taxonomy" id="1482"/>
    <lineage>
        <taxon>Bacteria</taxon>
        <taxon>Bacillati</taxon>
        <taxon>Bacillota</taxon>
        <taxon>Bacilli</taxon>
        <taxon>Bacillales</taxon>
        <taxon>Bacillaceae</taxon>
        <taxon>Virgibacillus</taxon>
    </lineage>
</organism>
<reference evidence="12 13" key="1">
    <citation type="submission" date="2016-11" db="EMBL/GenBank/DDBJ databases">
        <title>Complete genome sequencing of Virgibacillus halodenitrificans PDB-F2.</title>
        <authorList>
            <person name="Sun Z."/>
            <person name="Zhou Y."/>
            <person name="Li H."/>
        </authorList>
    </citation>
    <scope>NUCLEOTIDE SEQUENCE [LARGE SCALE GENOMIC DNA]</scope>
    <source>
        <strain evidence="12 13">PDB-F2</strain>
    </source>
</reference>
<dbReference type="InterPro" id="IPR016064">
    <property type="entry name" value="NAD/diacylglycerol_kinase_sf"/>
</dbReference>
<dbReference type="Gene3D" id="3.40.50.10330">
    <property type="entry name" value="Probable inorganic polyphosphate/atp-NAD kinase, domain 1"/>
    <property type="match status" value="1"/>
</dbReference>
<protein>
    <submittedName>
        <fullName evidence="12">Diacylglycerol kinase</fullName>
    </submittedName>
</protein>
<evidence type="ECO:0000256" key="2">
    <source>
        <dbReference type="ARBA" id="ARBA00005983"/>
    </source>
</evidence>
<evidence type="ECO:0000256" key="6">
    <source>
        <dbReference type="ARBA" id="ARBA00022777"/>
    </source>
</evidence>
<keyword evidence="4" id="KW-0808">Transferase</keyword>
<dbReference type="EMBL" id="CP017962">
    <property type="protein sequence ID" value="APC47090.1"/>
    <property type="molecule type" value="Genomic_DNA"/>
</dbReference>
<dbReference type="InterPro" id="IPR050187">
    <property type="entry name" value="Lipid_Phosphate_FormReg"/>
</dbReference>
<dbReference type="Pfam" id="PF19279">
    <property type="entry name" value="YegS_C"/>
    <property type="match status" value="1"/>
</dbReference>
<dbReference type="GO" id="GO:0005524">
    <property type="term" value="F:ATP binding"/>
    <property type="evidence" value="ECO:0007669"/>
    <property type="project" value="UniProtKB-KW"/>
</dbReference>
<keyword evidence="5" id="KW-0547">Nucleotide-binding</keyword>
<dbReference type="InterPro" id="IPR045540">
    <property type="entry name" value="YegS/DAGK_C"/>
</dbReference>
<keyword evidence="8" id="KW-0443">Lipid metabolism</keyword>
<evidence type="ECO:0000256" key="8">
    <source>
        <dbReference type="ARBA" id="ARBA00023098"/>
    </source>
</evidence>
<gene>
    <name evidence="12" type="ORF">BME96_02270</name>
</gene>
<evidence type="ECO:0000256" key="10">
    <source>
        <dbReference type="ARBA" id="ARBA00023264"/>
    </source>
</evidence>
<dbReference type="RefSeq" id="WP_060681170.1">
    <property type="nucleotide sequence ID" value="NZ_CP017962.1"/>
</dbReference>
<evidence type="ECO:0000256" key="4">
    <source>
        <dbReference type="ARBA" id="ARBA00022679"/>
    </source>
</evidence>
<sequence>MITYNKALFLYNGNAGKKDIERKLSLTVPVLSQAIKELTILQTETLEEARRVCVEYAEKIDLLIILGGDGTIHTCINSIAPLDKRPIIAILPGGTSNDFCRTLGIPQNLKAAANAIVNGSVIDIDIGKSNDNYFLNFWGIGLVAETSQNIDETQKKNLGVLSYFLSTVKTFSQAESFSYTITTNEGEFNGEAVLIFVLNGNYIGTQEIPVGTLSPMDGKMNVLIIENSNFASFRELLAMNNPRMDAEDFQELSHFAVNELKIKTNKPKKIDMDGELYTSTPADITTLAGHIRIIGNL</sequence>
<name>A0AAC9IZR1_VIRHA</name>
<dbReference type="InterPro" id="IPR005218">
    <property type="entry name" value="Diacylglycerol/lipid_kinase"/>
</dbReference>
<feature type="domain" description="DAGKc" evidence="11">
    <location>
        <begin position="2"/>
        <end position="133"/>
    </location>
</feature>
<evidence type="ECO:0000256" key="3">
    <source>
        <dbReference type="ARBA" id="ARBA00022516"/>
    </source>
</evidence>
<dbReference type="PROSITE" id="PS50146">
    <property type="entry name" value="DAGK"/>
    <property type="match status" value="1"/>
</dbReference>
<dbReference type="SMART" id="SM00046">
    <property type="entry name" value="DAGKc"/>
    <property type="match status" value="1"/>
</dbReference>
<evidence type="ECO:0000256" key="5">
    <source>
        <dbReference type="ARBA" id="ARBA00022741"/>
    </source>
</evidence>
<dbReference type="PANTHER" id="PTHR12358">
    <property type="entry name" value="SPHINGOSINE KINASE"/>
    <property type="match status" value="1"/>
</dbReference>
<dbReference type="GO" id="GO:0005886">
    <property type="term" value="C:plasma membrane"/>
    <property type="evidence" value="ECO:0007669"/>
    <property type="project" value="TreeGrafter"/>
</dbReference>
<dbReference type="SUPFAM" id="SSF111331">
    <property type="entry name" value="NAD kinase/diacylglycerol kinase-like"/>
    <property type="match status" value="1"/>
</dbReference>
<keyword evidence="3" id="KW-0444">Lipid biosynthesis</keyword>
<evidence type="ECO:0000313" key="12">
    <source>
        <dbReference type="EMBL" id="APC47090.1"/>
    </source>
</evidence>
<evidence type="ECO:0000313" key="13">
    <source>
        <dbReference type="Proteomes" id="UP000182945"/>
    </source>
</evidence>
<dbReference type="InterPro" id="IPR017438">
    <property type="entry name" value="ATP-NAD_kinase_N"/>
</dbReference>
<dbReference type="NCBIfam" id="TIGR00147">
    <property type="entry name" value="YegS/Rv2252/BmrU family lipid kinase"/>
    <property type="match status" value="1"/>
</dbReference>
<dbReference type="GeneID" id="71513206"/>
<keyword evidence="9" id="KW-0594">Phospholipid biosynthesis</keyword>
<keyword evidence="6 12" id="KW-0418">Kinase</keyword>
<keyword evidence="10" id="KW-1208">Phospholipid metabolism</keyword>
<dbReference type="Pfam" id="PF00781">
    <property type="entry name" value="DAGK_cat"/>
    <property type="match status" value="1"/>
</dbReference>